<name>A0ABN8M0N9_9CNID</name>
<evidence type="ECO:0000256" key="3">
    <source>
        <dbReference type="ARBA" id="ARBA00022723"/>
    </source>
</evidence>
<dbReference type="CDD" id="cd03426">
    <property type="entry name" value="NUDIX_CoAse_Nudt7"/>
    <property type="match status" value="1"/>
</dbReference>
<dbReference type="Proteomes" id="UP001159427">
    <property type="component" value="Unassembled WGS sequence"/>
</dbReference>
<keyword evidence="5" id="KW-0460">Magnesium</keyword>
<protein>
    <recommendedName>
        <fullName evidence="7">Nudix hydrolase domain-containing protein</fullName>
    </recommendedName>
</protein>
<keyword evidence="4" id="KW-0378">Hydrolase</keyword>
<dbReference type="InterPro" id="IPR015797">
    <property type="entry name" value="NUDIX_hydrolase-like_dom_sf"/>
</dbReference>
<accession>A0ABN8M0N9</accession>
<dbReference type="Gene3D" id="3.90.79.10">
    <property type="entry name" value="Nucleoside Triphosphate Pyrophosphohydrolase"/>
    <property type="match status" value="1"/>
</dbReference>
<gene>
    <name evidence="8" type="ORF">PEVE_00018179</name>
</gene>
<dbReference type="PROSITE" id="PS51462">
    <property type="entry name" value="NUDIX"/>
    <property type="match status" value="1"/>
</dbReference>
<dbReference type="EMBL" id="CALNXI010000248">
    <property type="protein sequence ID" value="CAH3023134.1"/>
    <property type="molecule type" value="Genomic_DNA"/>
</dbReference>
<sequence length="296" mass="33065">MLGTGTFTRIVHTRTTGQSFSLVFPPSFCTTRGHLTNCVRRFTISVSRSFPLSCHLKLHCKSSPFSSSQHYRTMSSSLPRTLNSLNDAFSDPNKARVVKQLGLMKPRKSWLASCTEEAAVFVPLCLVDSVPSVLFTLRSSQLNSHRGEVSFPGGKKDPEDSSLIVTAIREMDEELGLDRRHVEVWAPMPTMPDRLGKTAITPVLGFIGEIDVTSLQLNPHEVDSVFTLPLMHLCNPVNYGYTQFTSSAILPVFINGPHRVWGLTSVILEQALLLLVPEYYPQQFWKFAFKPLLAKI</sequence>
<dbReference type="PANTHER" id="PTHR12992:SF11">
    <property type="entry name" value="MITOCHONDRIAL COENZYME A DIPHOSPHATASE NUDT8"/>
    <property type="match status" value="1"/>
</dbReference>
<feature type="domain" description="Nudix hydrolase" evidence="7">
    <location>
        <begin position="115"/>
        <end position="250"/>
    </location>
</feature>
<dbReference type="PANTHER" id="PTHR12992">
    <property type="entry name" value="NUDIX HYDROLASE"/>
    <property type="match status" value="1"/>
</dbReference>
<evidence type="ECO:0000256" key="4">
    <source>
        <dbReference type="ARBA" id="ARBA00022801"/>
    </source>
</evidence>
<keyword evidence="3" id="KW-0479">Metal-binding</keyword>
<evidence type="ECO:0000313" key="9">
    <source>
        <dbReference type="Proteomes" id="UP001159427"/>
    </source>
</evidence>
<keyword evidence="9" id="KW-1185">Reference proteome</keyword>
<keyword evidence="6" id="KW-0464">Manganese</keyword>
<evidence type="ECO:0000256" key="1">
    <source>
        <dbReference type="ARBA" id="ARBA00001936"/>
    </source>
</evidence>
<evidence type="ECO:0000256" key="2">
    <source>
        <dbReference type="ARBA" id="ARBA00001946"/>
    </source>
</evidence>
<dbReference type="SUPFAM" id="SSF55811">
    <property type="entry name" value="Nudix"/>
    <property type="match status" value="1"/>
</dbReference>
<comment type="caution">
    <text evidence="8">The sequence shown here is derived from an EMBL/GenBank/DDBJ whole genome shotgun (WGS) entry which is preliminary data.</text>
</comment>
<organism evidence="8 9">
    <name type="scientific">Porites evermanni</name>
    <dbReference type="NCBI Taxonomy" id="104178"/>
    <lineage>
        <taxon>Eukaryota</taxon>
        <taxon>Metazoa</taxon>
        <taxon>Cnidaria</taxon>
        <taxon>Anthozoa</taxon>
        <taxon>Hexacorallia</taxon>
        <taxon>Scleractinia</taxon>
        <taxon>Fungiina</taxon>
        <taxon>Poritidae</taxon>
        <taxon>Porites</taxon>
    </lineage>
</organism>
<evidence type="ECO:0000256" key="6">
    <source>
        <dbReference type="ARBA" id="ARBA00023211"/>
    </source>
</evidence>
<dbReference type="InterPro" id="IPR045121">
    <property type="entry name" value="CoAse"/>
</dbReference>
<proteinExistence type="predicted"/>
<evidence type="ECO:0000313" key="8">
    <source>
        <dbReference type="EMBL" id="CAH3023134.1"/>
    </source>
</evidence>
<dbReference type="Pfam" id="PF00293">
    <property type="entry name" value="NUDIX"/>
    <property type="match status" value="1"/>
</dbReference>
<evidence type="ECO:0000259" key="7">
    <source>
        <dbReference type="PROSITE" id="PS51462"/>
    </source>
</evidence>
<evidence type="ECO:0000256" key="5">
    <source>
        <dbReference type="ARBA" id="ARBA00022842"/>
    </source>
</evidence>
<dbReference type="InterPro" id="IPR000086">
    <property type="entry name" value="NUDIX_hydrolase_dom"/>
</dbReference>
<comment type="cofactor">
    <cofactor evidence="2">
        <name>Mg(2+)</name>
        <dbReference type="ChEBI" id="CHEBI:18420"/>
    </cofactor>
</comment>
<comment type="cofactor">
    <cofactor evidence="1">
        <name>Mn(2+)</name>
        <dbReference type="ChEBI" id="CHEBI:29035"/>
    </cofactor>
</comment>
<reference evidence="8 9" key="1">
    <citation type="submission" date="2022-05" db="EMBL/GenBank/DDBJ databases">
        <authorList>
            <consortium name="Genoscope - CEA"/>
            <person name="William W."/>
        </authorList>
    </citation>
    <scope>NUCLEOTIDE SEQUENCE [LARGE SCALE GENOMIC DNA]</scope>
</reference>